<dbReference type="NCBIfam" id="TIGR02235">
    <property type="entry name" value="menA_cyano-plnt"/>
    <property type="match status" value="1"/>
</dbReference>
<evidence type="ECO:0000256" key="4">
    <source>
        <dbReference type="ARBA" id="ARBA00022989"/>
    </source>
</evidence>
<dbReference type="PIRSF" id="PIRSF005355">
    <property type="entry name" value="UBIAD1"/>
    <property type="match status" value="1"/>
</dbReference>
<sequence>MMTTNLISYPKKNAKNKLWMAAIKPPMYSVAIMPIWVGTAVAYAERKIWNWTVFSVFLAAAILILAWENLSNDVFDSETGIDQNKHHSLVNLTGNKLLIFWLGNIFLCLGLLGILAIAWWQHDWTVIGLILVCCALGYFYQGPPFRLGYQGLGEILCFFAFGPIGMAAVYYSQTQSWSIQNLAASAIVGIATTLILYCSHFHQVKDDLAAGKRSPIVRLGTQRGAQLLSWFTASIYALTLVFVLAAVFPPWTLLSWVSLPFAIKLCRHVQQNHHNPEQVSNCKFIAVAVHFWCCLLFGVGFLL</sequence>
<name>G6FY05_9CYAN</name>
<comment type="caution">
    <text evidence="7">The sequence shown here is derived from an EMBL/GenBank/DDBJ whole genome shotgun (WGS) entry which is preliminary data.</text>
</comment>
<protein>
    <recommendedName>
        <fullName evidence="6">2-carboxy-1,4-naphthoquinone phytyltransferase</fullName>
        <ecNumber evidence="6">2.5.1.130</ecNumber>
    </recommendedName>
    <alternativeName>
        <fullName evidence="6">1,4-dihydroxy-2-naphthoate phytyltransferase</fullName>
        <shortName evidence="6">DHNA phytyltransferase</shortName>
    </alternativeName>
</protein>
<feature type="transmembrane region" description="Helical" evidence="6">
    <location>
        <begin position="124"/>
        <end position="140"/>
    </location>
</feature>
<keyword evidence="6" id="KW-0997">Cell inner membrane</keyword>
<dbReference type="Pfam" id="PF01040">
    <property type="entry name" value="UbiA"/>
    <property type="match status" value="1"/>
</dbReference>
<feature type="transmembrane region" description="Helical" evidence="6">
    <location>
        <begin position="97"/>
        <end position="118"/>
    </location>
</feature>
<comment type="pathway">
    <text evidence="6">Cofactor biosynthesis; phylloquinone biosynthesis.</text>
</comment>
<dbReference type="EC" id="2.5.1.130" evidence="6"/>
<gene>
    <name evidence="6" type="primary">menA</name>
    <name evidence="7" type="ORF">FJSC11DRAFT_3754</name>
</gene>
<comment type="similarity">
    <text evidence="6">Belongs to the MenA family. Type 2 subfamily.</text>
</comment>
<feature type="transmembrane region" description="Helical" evidence="6">
    <location>
        <begin position="284"/>
        <end position="302"/>
    </location>
</feature>
<evidence type="ECO:0000313" key="8">
    <source>
        <dbReference type="Proteomes" id="UP000004344"/>
    </source>
</evidence>
<dbReference type="Proteomes" id="UP000004344">
    <property type="component" value="Unassembled WGS sequence"/>
</dbReference>
<feature type="transmembrane region" description="Helical" evidence="6">
    <location>
        <begin position="177"/>
        <end position="198"/>
    </location>
</feature>
<feature type="transmembrane region" description="Helical" evidence="6">
    <location>
        <begin position="227"/>
        <end position="248"/>
    </location>
</feature>
<dbReference type="AlphaFoldDB" id="G6FY05"/>
<dbReference type="PANTHER" id="PTHR13929:SF0">
    <property type="entry name" value="UBIA PRENYLTRANSFERASE DOMAIN-CONTAINING PROTEIN 1"/>
    <property type="match status" value="1"/>
</dbReference>
<feature type="transmembrane region" description="Helical" evidence="6">
    <location>
        <begin position="48"/>
        <end position="67"/>
    </location>
</feature>
<feature type="transmembrane region" description="Helical" evidence="6">
    <location>
        <begin position="21"/>
        <end position="42"/>
    </location>
</feature>
<evidence type="ECO:0000256" key="1">
    <source>
        <dbReference type="ARBA" id="ARBA00004141"/>
    </source>
</evidence>
<reference evidence="7 8" key="1">
    <citation type="submission" date="2011-09" db="EMBL/GenBank/DDBJ databases">
        <title>The draft genome of Fischerella sp. JSC-11.</title>
        <authorList>
            <consortium name="US DOE Joint Genome Institute (JGI-PGF)"/>
            <person name="Lucas S."/>
            <person name="Han J."/>
            <person name="Lapidus A."/>
            <person name="Cheng J.-F."/>
            <person name="Goodwin L."/>
            <person name="Pitluck S."/>
            <person name="Peters L."/>
            <person name="Land M.L."/>
            <person name="Hauser L."/>
            <person name="Sarkisova S."/>
            <person name="Bryant D.A."/>
            <person name="Brown I."/>
            <person name="Woyke T.J."/>
        </authorList>
    </citation>
    <scope>NUCLEOTIDE SEQUENCE [LARGE SCALE GENOMIC DNA]</scope>
    <source>
        <strain evidence="7 8">JSC-11</strain>
    </source>
</reference>
<dbReference type="GO" id="GO:0005886">
    <property type="term" value="C:plasma membrane"/>
    <property type="evidence" value="ECO:0007669"/>
    <property type="project" value="UniProtKB-SubCell"/>
</dbReference>
<dbReference type="PATRIC" id="fig|741277.3.peg.3194"/>
<feature type="transmembrane region" description="Helical" evidence="6">
    <location>
        <begin position="152"/>
        <end position="171"/>
    </location>
</feature>
<accession>G6FY05</accession>
<dbReference type="PANTHER" id="PTHR13929">
    <property type="entry name" value="1,4-DIHYDROXY-2-NAPHTHOATE OCTAPRENYLTRANSFERASE"/>
    <property type="match status" value="1"/>
</dbReference>
<proteinExistence type="inferred from homology"/>
<evidence type="ECO:0000313" key="7">
    <source>
        <dbReference type="EMBL" id="EHC10217.1"/>
    </source>
</evidence>
<keyword evidence="6" id="KW-1003">Cell membrane</keyword>
<dbReference type="InterPro" id="IPR000537">
    <property type="entry name" value="UbiA_prenyltransferase"/>
</dbReference>
<dbReference type="HAMAP" id="MF_01938">
    <property type="entry name" value="MenA_2"/>
    <property type="match status" value="1"/>
</dbReference>
<comment type="catalytic activity">
    <reaction evidence="6">
        <text>2-carboxy-1,4-naphthoquinone + phytyl diphosphate + H(+) = demethylphylloquinone + CO2 + diphosphate</text>
        <dbReference type="Rhea" id="RHEA:47740"/>
        <dbReference type="ChEBI" id="CHEBI:15378"/>
        <dbReference type="ChEBI" id="CHEBI:16526"/>
        <dbReference type="ChEBI" id="CHEBI:31087"/>
        <dbReference type="ChEBI" id="CHEBI:33019"/>
        <dbReference type="ChEBI" id="CHEBI:75434"/>
        <dbReference type="ChEBI" id="CHEBI:87842"/>
        <dbReference type="EC" id="2.5.1.130"/>
    </reaction>
</comment>
<organism evidence="7 8">
    <name type="scientific">Fischerella thermalis JSC-11</name>
    <dbReference type="NCBI Taxonomy" id="741277"/>
    <lineage>
        <taxon>Bacteria</taxon>
        <taxon>Bacillati</taxon>
        <taxon>Cyanobacteriota</taxon>
        <taxon>Cyanophyceae</taxon>
        <taxon>Nostocales</taxon>
        <taxon>Hapalosiphonaceae</taxon>
        <taxon>Fischerella</taxon>
    </lineage>
</organism>
<evidence type="ECO:0000256" key="3">
    <source>
        <dbReference type="ARBA" id="ARBA00022692"/>
    </source>
</evidence>
<dbReference type="InterPro" id="IPR026046">
    <property type="entry name" value="UBIAD1"/>
</dbReference>
<dbReference type="GO" id="GO:0042372">
    <property type="term" value="P:phylloquinone biosynthetic process"/>
    <property type="evidence" value="ECO:0007669"/>
    <property type="project" value="UniProtKB-UniRule"/>
</dbReference>
<dbReference type="CDD" id="cd13962">
    <property type="entry name" value="PT_UbiA_UBIAD1"/>
    <property type="match status" value="1"/>
</dbReference>
<evidence type="ECO:0000256" key="6">
    <source>
        <dbReference type="HAMAP-Rule" id="MF_01938"/>
    </source>
</evidence>
<dbReference type="UniPathway" id="UPA00995"/>
<dbReference type="GO" id="GO:0004659">
    <property type="term" value="F:prenyltransferase activity"/>
    <property type="evidence" value="ECO:0007669"/>
    <property type="project" value="UniProtKB-UniRule"/>
</dbReference>
<dbReference type="GO" id="GO:0009234">
    <property type="term" value="P:menaquinone biosynthetic process"/>
    <property type="evidence" value="ECO:0007669"/>
    <property type="project" value="TreeGrafter"/>
</dbReference>
<evidence type="ECO:0000256" key="2">
    <source>
        <dbReference type="ARBA" id="ARBA00022679"/>
    </source>
</evidence>
<keyword evidence="5 6" id="KW-0472">Membrane</keyword>
<keyword evidence="3 6" id="KW-0812">Transmembrane</keyword>
<evidence type="ECO:0000256" key="5">
    <source>
        <dbReference type="ARBA" id="ARBA00023136"/>
    </source>
</evidence>
<keyword evidence="4 6" id="KW-1133">Transmembrane helix</keyword>
<keyword evidence="2 6" id="KW-0808">Transferase</keyword>
<dbReference type="InterPro" id="IPR011937">
    <property type="entry name" value="DHNA_phytyltransferase_MenA"/>
</dbReference>
<comment type="function">
    <text evidence="6">Involved in the synthesis of phylloquinone (vitamin K1). Catalyzes the transfer of a prenyl chain to 2-carboxy-1,4-naphthoquinone.</text>
</comment>
<dbReference type="EMBL" id="AGIZ01000012">
    <property type="protein sequence ID" value="EHC10217.1"/>
    <property type="molecule type" value="Genomic_DNA"/>
</dbReference>
<keyword evidence="8" id="KW-1185">Reference proteome</keyword>
<comment type="subcellular location">
    <subcellularLocation>
        <location evidence="6">Cell inner membrane</location>
        <topology evidence="6">Multi-pass membrane protein</topology>
    </subcellularLocation>
    <subcellularLocation>
        <location evidence="1">Membrane</location>
        <topology evidence="1">Multi-pass membrane protein</topology>
    </subcellularLocation>
</comment>